<proteinExistence type="predicted"/>
<feature type="domain" description="DUF58" evidence="2">
    <location>
        <begin position="208"/>
        <end position="321"/>
    </location>
</feature>
<keyword evidence="4" id="KW-1185">Reference proteome</keyword>
<dbReference type="InterPro" id="IPR002881">
    <property type="entry name" value="DUF58"/>
</dbReference>
<dbReference type="Pfam" id="PF01882">
    <property type="entry name" value="DUF58"/>
    <property type="match status" value="1"/>
</dbReference>
<keyword evidence="1" id="KW-0472">Membrane</keyword>
<evidence type="ECO:0000259" key="2">
    <source>
        <dbReference type="Pfam" id="PF01882"/>
    </source>
</evidence>
<keyword evidence="1" id="KW-1133">Transmembrane helix</keyword>
<reference evidence="3" key="1">
    <citation type="submission" date="2020-09" db="EMBL/GenBank/DDBJ databases">
        <title>A novel bacterium of genus Bacillus, isolated from South China Sea.</title>
        <authorList>
            <person name="Huang H."/>
            <person name="Mo K."/>
            <person name="Hu Y."/>
        </authorList>
    </citation>
    <scope>NUCLEOTIDE SEQUENCE</scope>
    <source>
        <strain evidence="3">IB182487</strain>
    </source>
</reference>
<evidence type="ECO:0000313" key="4">
    <source>
        <dbReference type="Proteomes" id="UP000626844"/>
    </source>
</evidence>
<dbReference type="AlphaFoldDB" id="A0A926RZH6"/>
<sequence length="402" mass="46926">MKNLFIKLRYFWKLFLLLILTAITFCYGMFQGGFVSWFLFYSFLPFAVYSLFLALYPLQTFTVTRTVNQEQFSVGEKLVAKIEIKRKFPFPLFYLIVEDQLPEKLKSSNGALSSPKKLLFPWFKRAFHFKYELSSMPRGEHRFFSIRLKTGDIFGLLEKEKEFKAEDYFLVYPHYEELIYSQKNKQFEQGSSKSSIRFLQDTTMASGVREYEAGDRFSWIDWKASARRDKMMTKEFEQQRSQDILVIMDRSPSEQFEQVVTFTASVIRAVLKSGASAGLISIGKENTVFPFYSSEDHLKKVFYHLAKVEADSSQTFSSVLDKHAATGSKGLKILITSCMSIELVRRFETAPSNAPYMLFLTKESHKRLTNEERVLVERLKRQKIPIRIVVEGQYEDAFSKVR</sequence>
<feature type="transmembrane region" description="Helical" evidence="1">
    <location>
        <begin position="12"/>
        <end position="30"/>
    </location>
</feature>
<accession>A0A926RZH6</accession>
<protein>
    <submittedName>
        <fullName evidence="3">DUF58 domain-containing protein</fullName>
    </submittedName>
</protein>
<dbReference type="EMBL" id="JACXAI010000044">
    <property type="protein sequence ID" value="MBD1383131.1"/>
    <property type="molecule type" value="Genomic_DNA"/>
</dbReference>
<dbReference type="RefSeq" id="WP_191161991.1">
    <property type="nucleotide sequence ID" value="NZ_JACXAI010000044.1"/>
</dbReference>
<dbReference type="PANTHER" id="PTHR34351">
    <property type="entry name" value="SLR1927 PROTEIN-RELATED"/>
    <property type="match status" value="1"/>
</dbReference>
<dbReference type="Proteomes" id="UP000626844">
    <property type="component" value="Unassembled WGS sequence"/>
</dbReference>
<feature type="transmembrane region" description="Helical" evidence="1">
    <location>
        <begin position="36"/>
        <end position="56"/>
    </location>
</feature>
<evidence type="ECO:0000256" key="1">
    <source>
        <dbReference type="SAM" id="Phobius"/>
    </source>
</evidence>
<organism evidence="3 4">
    <name type="scientific">Metabacillus arenae</name>
    <dbReference type="NCBI Taxonomy" id="2771434"/>
    <lineage>
        <taxon>Bacteria</taxon>
        <taxon>Bacillati</taxon>
        <taxon>Bacillota</taxon>
        <taxon>Bacilli</taxon>
        <taxon>Bacillales</taxon>
        <taxon>Bacillaceae</taxon>
        <taxon>Metabacillus</taxon>
    </lineage>
</organism>
<dbReference type="PANTHER" id="PTHR34351:SF2">
    <property type="entry name" value="DUF58 DOMAIN-CONTAINING PROTEIN"/>
    <property type="match status" value="1"/>
</dbReference>
<gene>
    <name evidence="3" type="ORF">IC621_23310</name>
</gene>
<name>A0A926RZH6_9BACI</name>
<evidence type="ECO:0000313" key="3">
    <source>
        <dbReference type="EMBL" id="MBD1383131.1"/>
    </source>
</evidence>
<comment type="caution">
    <text evidence="3">The sequence shown here is derived from an EMBL/GenBank/DDBJ whole genome shotgun (WGS) entry which is preliminary data.</text>
</comment>
<keyword evidence="1" id="KW-0812">Transmembrane</keyword>